<dbReference type="GeneID" id="71928515"/>
<keyword evidence="2" id="KW-1185">Reference proteome</keyword>
<proteinExistence type="predicted"/>
<protein>
    <submittedName>
        <fullName evidence="1">Uncharacterized protein</fullName>
    </submittedName>
</protein>
<evidence type="ECO:0000313" key="2">
    <source>
        <dbReference type="Proteomes" id="UP000831768"/>
    </source>
</evidence>
<name>A0A8U0A034_9EURY</name>
<dbReference type="KEGG" id="haad:MW046_10670"/>
<organism evidence="1 2">
    <name type="scientific">Halocatena salina</name>
    <dbReference type="NCBI Taxonomy" id="2934340"/>
    <lineage>
        <taxon>Archaea</taxon>
        <taxon>Methanobacteriati</taxon>
        <taxon>Methanobacteriota</taxon>
        <taxon>Stenosarchaea group</taxon>
        <taxon>Halobacteria</taxon>
        <taxon>Halobacteriales</taxon>
        <taxon>Natronomonadaceae</taxon>
        <taxon>Halocatena</taxon>
    </lineage>
</organism>
<sequence length="219" mass="23980">MKYSPKAFEGETDRFLTGLEAAEESRVRRDLAGAVTKLVEQQAIPLEDAGPALTEATRIRDEEHWDDRPKNELAVVRKGVIGWVELAAVGETVPGIVVKRALTAADFGHRSTLYRTIDLLQAAIESGSPETEMAFEGLVDITTADEQTIIADTTLAIANLVLSGDVPDKDTARTVITDNAAVVREEYPIIEEIPDDHPRAVEARENQQLVEQAHEKLTA</sequence>
<accession>A0A8U0A034</accession>
<gene>
    <name evidence="1" type="ORF">MW046_10670</name>
</gene>
<dbReference type="RefSeq" id="WP_247993089.1">
    <property type="nucleotide sequence ID" value="NZ_CP096019.1"/>
</dbReference>
<dbReference type="AlphaFoldDB" id="A0A8U0A034"/>
<reference evidence="1" key="1">
    <citation type="submission" date="2022-04" db="EMBL/GenBank/DDBJ databases">
        <title>Halocatena sp. nov., isolated from a salt lake.</title>
        <authorList>
            <person name="Cui H.-L."/>
        </authorList>
    </citation>
    <scope>NUCLEOTIDE SEQUENCE</scope>
    <source>
        <strain evidence="1">AD-1</strain>
    </source>
</reference>
<dbReference type="EMBL" id="CP096019">
    <property type="protein sequence ID" value="UPM42415.1"/>
    <property type="molecule type" value="Genomic_DNA"/>
</dbReference>
<evidence type="ECO:0000313" key="1">
    <source>
        <dbReference type="EMBL" id="UPM42415.1"/>
    </source>
</evidence>
<dbReference type="Proteomes" id="UP000831768">
    <property type="component" value="Chromosome"/>
</dbReference>